<name>A0A382WHL7_9ZZZZ</name>
<proteinExistence type="predicted"/>
<keyword evidence="1" id="KW-0812">Transmembrane</keyword>
<keyword evidence="1" id="KW-0472">Membrane</keyword>
<evidence type="ECO:0000313" key="2">
    <source>
        <dbReference type="EMBL" id="SVD58139.1"/>
    </source>
</evidence>
<gene>
    <name evidence="2" type="ORF">METZ01_LOCUS410993</name>
</gene>
<feature type="transmembrane region" description="Helical" evidence="1">
    <location>
        <begin position="20"/>
        <end position="47"/>
    </location>
</feature>
<sequence length="54" mass="6172">MITWLKKRLFERTSWDGAALIVVGAIILFLGPFTKVAAYAAIIYGVWTLWKKED</sequence>
<keyword evidence="1" id="KW-1133">Transmembrane helix</keyword>
<accession>A0A382WHL7</accession>
<protein>
    <submittedName>
        <fullName evidence="2">Uncharacterized protein</fullName>
    </submittedName>
</protein>
<organism evidence="2">
    <name type="scientific">marine metagenome</name>
    <dbReference type="NCBI Taxonomy" id="408172"/>
    <lineage>
        <taxon>unclassified sequences</taxon>
        <taxon>metagenomes</taxon>
        <taxon>ecological metagenomes</taxon>
    </lineage>
</organism>
<reference evidence="2" key="1">
    <citation type="submission" date="2018-05" db="EMBL/GenBank/DDBJ databases">
        <authorList>
            <person name="Lanie J.A."/>
            <person name="Ng W.-L."/>
            <person name="Kazmierczak K.M."/>
            <person name="Andrzejewski T.M."/>
            <person name="Davidsen T.M."/>
            <person name="Wayne K.J."/>
            <person name="Tettelin H."/>
            <person name="Glass J.I."/>
            <person name="Rusch D."/>
            <person name="Podicherti R."/>
            <person name="Tsui H.-C.T."/>
            <person name="Winkler M.E."/>
        </authorList>
    </citation>
    <scope>NUCLEOTIDE SEQUENCE</scope>
</reference>
<evidence type="ECO:0000256" key="1">
    <source>
        <dbReference type="SAM" id="Phobius"/>
    </source>
</evidence>
<dbReference type="EMBL" id="UINC01159834">
    <property type="protein sequence ID" value="SVD58139.1"/>
    <property type="molecule type" value="Genomic_DNA"/>
</dbReference>
<dbReference type="AlphaFoldDB" id="A0A382WHL7"/>